<comment type="caution">
    <text evidence="1">The sequence shown here is derived from an EMBL/GenBank/DDBJ whole genome shotgun (WGS) entry which is preliminary data.</text>
</comment>
<gene>
    <name evidence="1" type="ORF">SLEP1_g60183</name>
</gene>
<dbReference type="PANTHER" id="PTHR46503:SF9">
    <property type="entry name" value="INTER ALPHA-TRYPSIN INHIBITOR, HEAVY CHAIN-LIKE PROTEIN"/>
    <property type="match status" value="1"/>
</dbReference>
<dbReference type="PANTHER" id="PTHR46503">
    <property type="entry name" value="INTER-ALPHA-TRYPSIN INHIBITOR HEAVY CHAIN-LIKE PROTEIN"/>
    <property type="match status" value="1"/>
</dbReference>
<organism evidence="1 2">
    <name type="scientific">Rubroshorea leprosula</name>
    <dbReference type="NCBI Taxonomy" id="152421"/>
    <lineage>
        <taxon>Eukaryota</taxon>
        <taxon>Viridiplantae</taxon>
        <taxon>Streptophyta</taxon>
        <taxon>Embryophyta</taxon>
        <taxon>Tracheophyta</taxon>
        <taxon>Spermatophyta</taxon>
        <taxon>Magnoliopsida</taxon>
        <taxon>eudicotyledons</taxon>
        <taxon>Gunneridae</taxon>
        <taxon>Pentapetalae</taxon>
        <taxon>rosids</taxon>
        <taxon>malvids</taxon>
        <taxon>Malvales</taxon>
        <taxon>Dipterocarpaceae</taxon>
        <taxon>Rubroshorea</taxon>
    </lineage>
</organism>
<dbReference type="AlphaFoldDB" id="A0AAV5MUL0"/>
<reference evidence="1 2" key="1">
    <citation type="journal article" date="2021" name="Commun. Biol.">
        <title>The genome of Shorea leprosula (Dipterocarpaceae) highlights the ecological relevance of drought in aseasonal tropical rainforests.</title>
        <authorList>
            <person name="Ng K.K.S."/>
            <person name="Kobayashi M.J."/>
            <person name="Fawcett J.A."/>
            <person name="Hatakeyama M."/>
            <person name="Paape T."/>
            <person name="Ng C.H."/>
            <person name="Ang C.C."/>
            <person name="Tnah L.H."/>
            <person name="Lee C.T."/>
            <person name="Nishiyama T."/>
            <person name="Sese J."/>
            <person name="O'Brien M.J."/>
            <person name="Copetti D."/>
            <person name="Mohd Noor M.I."/>
            <person name="Ong R.C."/>
            <person name="Putra M."/>
            <person name="Sireger I.Z."/>
            <person name="Indrioko S."/>
            <person name="Kosugi Y."/>
            <person name="Izuno A."/>
            <person name="Isagi Y."/>
            <person name="Lee S.L."/>
            <person name="Shimizu K.K."/>
        </authorList>
    </citation>
    <scope>NUCLEOTIDE SEQUENCE [LARGE SCALE GENOMIC DNA]</scope>
    <source>
        <strain evidence="1">214</strain>
    </source>
</reference>
<keyword evidence="2" id="KW-1185">Reference proteome</keyword>
<evidence type="ECO:0000313" key="2">
    <source>
        <dbReference type="Proteomes" id="UP001054252"/>
    </source>
</evidence>
<accession>A0AAV5MUL0</accession>
<name>A0AAV5MUL0_9ROSI</name>
<sequence length="280" mass="31036">MLAQIGRGHYDCAYDADSIASRIKRLFMKVSSIILADITIHMDGIELFPSHIPDLSFENPLIAFGTYKGGFPENIQVSGILADMTSFVTILKVQNAKDMLPLDKVFARPQIDALTTQAWFHGNKELEEKVATISLQTSYPSEFTSMVLLRTEGKEKAPESVLQQEILNKINKLLTKGDASSQEIIFFRSQGVGFGNLSATVKNKPPGSVELESLEGAESLVKPRGQQLLEESTRKGIMHVLENLDCHHCLPAGLACFECCECNNFDCFECCYDFCCCCCN</sequence>
<dbReference type="Proteomes" id="UP001054252">
    <property type="component" value="Unassembled WGS sequence"/>
</dbReference>
<dbReference type="EMBL" id="BPVZ01001683">
    <property type="protein sequence ID" value="GKV53666.1"/>
    <property type="molecule type" value="Genomic_DNA"/>
</dbReference>
<evidence type="ECO:0000313" key="1">
    <source>
        <dbReference type="EMBL" id="GKV53666.1"/>
    </source>
</evidence>
<protein>
    <submittedName>
        <fullName evidence="1">Uncharacterized protein</fullName>
    </submittedName>
</protein>
<proteinExistence type="predicted"/>